<sequence>MITSVELSNFLSHKKNIIEFDSGLTVLIGSNGAGKSSIMDAIIFSLFGVNRRGSLIETLQKEGENQTYTKTSFQINGNKFHALKKIEKGASKGHELSDGTGTLIAKSARETIAKIQEIIGLDYNALKIASIVPADELTKIVTDGSELRSLVDKVIGAEKYSKLEQILKNGIKEFKEDLTEKYGYTYENVGILENLIKDSKKEIFDSTPKKVELENAKEETTKIKVELEKQIENDVQKETQLKQVENKKDEFITHVKKEIEEAQKKTSEEKKIHDACEGRFPIAAQSNTLEHEVENYKSELD</sequence>
<evidence type="ECO:0000256" key="1">
    <source>
        <dbReference type="SAM" id="Coils"/>
    </source>
</evidence>
<dbReference type="AlphaFoldDB" id="A0A382SF96"/>
<accession>A0A382SF96</accession>
<dbReference type="PANTHER" id="PTHR32114">
    <property type="entry name" value="ABC TRANSPORTER ABCH.3"/>
    <property type="match status" value="1"/>
</dbReference>
<dbReference type="EMBL" id="UINC01128641">
    <property type="protein sequence ID" value="SVD08526.1"/>
    <property type="molecule type" value="Genomic_DNA"/>
</dbReference>
<dbReference type="GO" id="GO:0016887">
    <property type="term" value="F:ATP hydrolysis activity"/>
    <property type="evidence" value="ECO:0007669"/>
    <property type="project" value="InterPro"/>
</dbReference>
<dbReference type="InterPro" id="IPR038729">
    <property type="entry name" value="Rad50/SbcC_AAA"/>
</dbReference>
<evidence type="ECO:0000313" key="3">
    <source>
        <dbReference type="EMBL" id="SVD08526.1"/>
    </source>
</evidence>
<gene>
    <name evidence="3" type="ORF">METZ01_LOCUS361380</name>
</gene>
<dbReference type="Pfam" id="PF13476">
    <property type="entry name" value="AAA_23"/>
    <property type="match status" value="1"/>
</dbReference>
<dbReference type="SUPFAM" id="SSF52540">
    <property type="entry name" value="P-loop containing nucleoside triphosphate hydrolases"/>
    <property type="match status" value="1"/>
</dbReference>
<protein>
    <recommendedName>
        <fullName evidence="2">Rad50/SbcC-type AAA domain-containing protein</fullName>
    </recommendedName>
</protein>
<organism evidence="3">
    <name type="scientific">marine metagenome</name>
    <dbReference type="NCBI Taxonomy" id="408172"/>
    <lineage>
        <taxon>unclassified sequences</taxon>
        <taxon>metagenomes</taxon>
        <taxon>ecological metagenomes</taxon>
    </lineage>
</organism>
<dbReference type="PANTHER" id="PTHR32114:SF2">
    <property type="entry name" value="ABC TRANSPORTER ABCH.3"/>
    <property type="match status" value="1"/>
</dbReference>
<proteinExistence type="predicted"/>
<dbReference type="Gene3D" id="3.40.50.300">
    <property type="entry name" value="P-loop containing nucleotide triphosphate hydrolases"/>
    <property type="match status" value="1"/>
</dbReference>
<reference evidence="3" key="1">
    <citation type="submission" date="2018-05" db="EMBL/GenBank/DDBJ databases">
        <authorList>
            <person name="Lanie J.A."/>
            <person name="Ng W.-L."/>
            <person name="Kazmierczak K.M."/>
            <person name="Andrzejewski T.M."/>
            <person name="Davidsen T.M."/>
            <person name="Wayne K.J."/>
            <person name="Tettelin H."/>
            <person name="Glass J.I."/>
            <person name="Rusch D."/>
            <person name="Podicherti R."/>
            <person name="Tsui H.-C.T."/>
            <person name="Winkler M.E."/>
        </authorList>
    </citation>
    <scope>NUCLEOTIDE SEQUENCE</scope>
</reference>
<dbReference type="InterPro" id="IPR027417">
    <property type="entry name" value="P-loop_NTPase"/>
</dbReference>
<feature type="coiled-coil region" evidence="1">
    <location>
        <begin position="210"/>
        <end position="261"/>
    </location>
</feature>
<name>A0A382SF96_9ZZZZ</name>
<feature type="domain" description="Rad50/SbcC-type AAA" evidence="2">
    <location>
        <begin position="4"/>
        <end position="252"/>
    </location>
</feature>
<keyword evidence="1" id="KW-0175">Coiled coil</keyword>
<evidence type="ECO:0000259" key="2">
    <source>
        <dbReference type="Pfam" id="PF13476"/>
    </source>
</evidence>
<feature type="non-terminal residue" evidence="3">
    <location>
        <position position="301"/>
    </location>
</feature>
<dbReference type="GO" id="GO:0006302">
    <property type="term" value="P:double-strand break repair"/>
    <property type="evidence" value="ECO:0007669"/>
    <property type="project" value="InterPro"/>
</dbReference>